<dbReference type="PANTHER" id="PTHR43841">
    <property type="entry name" value="3-HYDROXYACYL-THIOESTER DEHYDRATASE HTDX-RELATED"/>
    <property type="match status" value="1"/>
</dbReference>
<dbReference type="Gene3D" id="3.10.129.10">
    <property type="entry name" value="Hotdog Thioesterase"/>
    <property type="match status" value="1"/>
</dbReference>
<evidence type="ECO:0000313" key="2">
    <source>
        <dbReference type="EMBL" id="ESK52060.1"/>
    </source>
</evidence>
<evidence type="ECO:0000313" key="3">
    <source>
        <dbReference type="Proteomes" id="UP000018418"/>
    </source>
</evidence>
<organism evidence="2 3">
    <name type="scientific">Acinetobacter brisouii CIP 110357</name>
    <dbReference type="NCBI Taxonomy" id="1341683"/>
    <lineage>
        <taxon>Bacteria</taxon>
        <taxon>Pseudomonadati</taxon>
        <taxon>Pseudomonadota</taxon>
        <taxon>Gammaproteobacteria</taxon>
        <taxon>Moraxellales</taxon>
        <taxon>Moraxellaceae</taxon>
        <taxon>Acinetobacter</taxon>
    </lineage>
</organism>
<name>V2UTS7_9GAMM</name>
<dbReference type="OrthoDB" id="9774179at2"/>
<dbReference type="PRINTS" id="PR01483">
    <property type="entry name" value="FASYNTHASE"/>
</dbReference>
<dbReference type="SUPFAM" id="SSF54637">
    <property type="entry name" value="Thioesterase/thiol ester dehydrase-isomerase"/>
    <property type="match status" value="2"/>
</dbReference>
<dbReference type="RefSeq" id="WP_004901398.1">
    <property type="nucleotide sequence ID" value="NZ_BBTI01000012.1"/>
</dbReference>
<dbReference type="GO" id="GO:0006633">
    <property type="term" value="P:fatty acid biosynthetic process"/>
    <property type="evidence" value="ECO:0007669"/>
    <property type="project" value="InterPro"/>
</dbReference>
<keyword evidence="3" id="KW-1185">Reference proteome</keyword>
<evidence type="ECO:0000259" key="1">
    <source>
        <dbReference type="Pfam" id="PF01575"/>
    </source>
</evidence>
<dbReference type="InterPro" id="IPR029069">
    <property type="entry name" value="HotDog_dom_sf"/>
</dbReference>
<dbReference type="GO" id="GO:0005835">
    <property type="term" value="C:fatty acid synthase complex"/>
    <property type="evidence" value="ECO:0007669"/>
    <property type="project" value="InterPro"/>
</dbReference>
<dbReference type="HOGENOM" id="CLU_056696_0_0_6"/>
<dbReference type="InterPro" id="IPR003965">
    <property type="entry name" value="Fatty_acid_synthase"/>
</dbReference>
<dbReference type="GO" id="GO:0004312">
    <property type="term" value="F:fatty acid synthase activity"/>
    <property type="evidence" value="ECO:0007669"/>
    <property type="project" value="InterPro"/>
</dbReference>
<dbReference type="InterPro" id="IPR002539">
    <property type="entry name" value="MaoC-like_dom"/>
</dbReference>
<protein>
    <recommendedName>
        <fullName evidence="1">MaoC-like domain-containing protein</fullName>
    </recommendedName>
</protein>
<accession>V2UTS7</accession>
<feature type="domain" description="MaoC-like" evidence="1">
    <location>
        <begin position="181"/>
        <end position="262"/>
    </location>
</feature>
<sequence length="285" mass="32448">MRTRHFSQFPKPYFAYPKVIQGLILKNKKLEQRLPEVEYVVDAFHVDAKHLRAYNQICGFANNGYVPAIYFAVLSQSLQMQMMTQEAFPFAVLGLVHIHNQVTQYKPLAANFQYRLVCRFGELKPHHKGQQFEFITEVYIGNELVMQGVSTYLARQKTTQTVVEKAAEKANLEWVLQDHWSIHENTGRRYALVSGDANPIHLHALTAKAFGFKQAIAHGMWTKAKALAALSLPEKYQADVSFKLPVFLPSDVELLTHQQSKTVSQFLIRSAKSHKPHVVGQISSL</sequence>
<dbReference type="PANTHER" id="PTHR43841:SF1">
    <property type="entry name" value="3-HYDROXYACYL-THIOESTER DEHYDRATASE X"/>
    <property type="match status" value="1"/>
</dbReference>
<gene>
    <name evidence="2" type="ORF">P255_01156</name>
</gene>
<comment type="caution">
    <text evidence="2">The sequence shown here is derived from an EMBL/GenBank/DDBJ whole genome shotgun (WGS) entry which is preliminary data.</text>
</comment>
<dbReference type="Proteomes" id="UP000018418">
    <property type="component" value="Unassembled WGS sequence"/>
</dbReference>
<dbReference type="PATRIC" id="fig|1341683.3.peg.1146"/>
<dbReference type="STRING" id="396323.VH98_03840"/>
<dbReference type="EMBL" id="AYEU01000004">
    <property type="protein sequence ID" value="ESK52060.1"/>
    <property type="molecule type" value="Genomic_DNA"/>
</dbReference>
<dbReference type="Pfam" id="PF01575">
    <property type="entry name" value="MaoC_dehydratas"/>
    <property type="match status" value="1"/>
</dbReference>
<reference evidence="2 3" key="1">
    <citation type="submission" date="2013-10" db="EMBL/GenBank/DDBJ databases">
        <title>The Genome Sequence of Acinetobacter brisouii CIP 110357.</title>
        <authorList>
            <consortium name="The Broad Institute Genomics Platform"/>
            <consortium name="The Broad Institute Genome Sequencing Center for Infectious Disease"/>
            <person name="Cerqueira G."/>
            <person name="Feldgarden M."/>
            <person name="Courvalin P."/>
            <person name="Grillot-Courvalin C."/>
            <person name="Clermont D."/>
            <person name="Rocha E."/>
            <person name="Yoon E.-J."/>
            <person name="Nemec A."/>
            <person name="Young S.K."/>
            <person name="Zeng Q."/>
            <person name="Gargeya S."/>
            <person name="Fitzgerald M."/>
            <person name="Abouelleil A."/>
            <person name="Alvarado L."/>
            <person name="Berlin A.M."/>
            <person name="Chapman S.B."/>
            <person name="Gainer-Dewar J."/>
            <person name="Goldberg J."/>
            <person name="Gnerre S."/>
            <person name="Griggs A."/>
            <person name="Gujja S."/>
            <person name="Hansen M."/>
            <person name="Howarth C."/>
            <person name="Imamovic A."/>
            <person name="Ireland A."/>
            <person name="Larimer J."/>
            <person name="McCowan C."/>
            <person name="Murphy C."/>
            <person name="Pearson M."/>
            <person name="Poon T.W."/>
            <person name="Priest M."/>
            <person name="Roberts A."/>
            <person name="Saif S."/>
            <person name="Shea T."/>
            <person name="Sykes S."/>
            <person name="Wortman J."/>
            <person name="Nusbaum C."/>
            <person name="Birren B."/>
        </authorList>
    </citation>
    <scope>NUCLEOTIDE SEQUENCE [LARGE SCALE GENOMIC DNA]</scope>
    <source>
        <strain evidence="2 3">CIP 110357</strain>
    </source>
</reference>
<dbReference type="AlphaFoldDB" id="V2UTS7"/>
<proteinExistence type="predicted"/>